<dbReference type="InterPro" id="IPR032675">
    <property type="entry name" value="LRR_dom_sf"/>
</dbReference>
<dbReference type="SUPFAM" id="SSF52058">
    <property type="entry name" value="L domain-like"/>
    <property type="match status" value="1"/>
</dbReference>
<feature type="chain" id="PRO_5043667784" evidence="3">
    <location>
        <begin position="26"/>
        <end position="1112"/>
    </location>
</feature>
<evidence type="ECO:0000256" key="3">
    <source>
        <dbReference type="SAM" id="SignalP"/>
    </source>
</evidence>
<evidence type="ECO:0000256" key="2">
    <source>
        <dbReference type="SAM" id="MobiDB-lite"/>
    </source>
</evidence>
<dbReference type="PANTHER" id="PTHR45661">
    <property type="entry name" value="SURFACE ANTIGEN"/>
    <property type="match status" value="1"/>
</dbReference>
<feature type="region of interest" description="Disordered" evidence="2">
    <location>
        <begin position="37"/>
        <end position="97"/>
    </location>
</feature>
<dbReference type="Gene3D" id="3.80.10.10">
    <property type="entry name" value="Ribonuclease Inhibitor"/>
    <property type="match status" value="4"/>
</dbReference>
<comment type="caution">
    <text evidence="4">The sequence shown here is derived from an EMBL/GenBank/DDBJ whole genome shotgun (WGS) entry which is preliminary data.</text>
</comment>
<dbReference type="RefSeq" id="WP_055651228.1">
    <property type="nucleotide sequence ID" value="NZ_CZAZ01000023.1"/>
</dbReference>
<dbReference type="PANTHER" id="PTHR45661:SF3">
    <property type="entry name" value="IG-LIKE DOMAIN-CONTAINING PROTEIN"/>
    <property type="match status" value="1"/>
</dbReference>
<dbReference type="Pfam" id="PF19127">
    <property type="entry name" value="Choline_bind_3"/>
    <property type="match status" value="1"/>
</dbReference>
<feature type="compositionally biased region" description="Polar residues" evidence="2">
    <location>
        <begin position="79"/>
        <end position="93"/>
    </location>
</feature>
<evidence type="ECO:0000313" key="5">
    <source>
        <dbReference type="Proteomes" id="UP000434223"/>
    </source>
</evidence>
<proteinExistence type="predicted"/>
<dbReference type="SUPFAM" id="SSF69360">
    <property type="entry name" value="Cell wall binding repeat"/>
    <property type="match status" value="1"/>
</dbReference>
<dbReference type="Pfam" id="PF13306">
    <property type="entry name" value="LRR_5"/>
    <property type="match status" value="2"/>
</dbReference>
<dbReference type="Gene3D" id="2.10.270.10">
    <property type="entry name" value="Cholin Binding"/>
    <property type="match status" value="2"/>
</dbReference>
<name>A0AAW9WF10_9FIRM</name>
<evidence type="ECO:0000313" key="4">
    <source>
        <dbReference type="EMBL" id="MUB63509.1"/>
    </source>
</evidence>
<dbReference type="InterPro" id="IPR026906">
    <property type="entry name" value="LRR_5"/>
</dbReference>
<dbReference type="AlphaFoldDB" id="A0AAW9WF10"/>
<sequence length="1112" mass="119984">MKRNRKRVISTLLIMLLISTQPAVIAWADSVVPADHLLGDDENTGKKTGYATPTDADQKDEDALKPGDTPKGDEMPSTEIPTTEIPSNENLTDGKQPEYENSEKIVVRWEFVDDDNLSGGELPLIGVSPENRADFDTVVSMLPEQVRVEIAEAGEVTLPIADWRCPEYQQDEDGEWPFTGEYEFIAELPEGYVCEPPISVLVTLGGAMVNTINDRFTIDGLRYKELGPDTVQLIGFDGAKPVGTLVIPDKVRKPSNGRVYQVDSIGHNAFLDCSGLTGDLVIPDTVTEIGDNAFSGCYFTGELTLSDSLVAIGEYAFYECGFTGQLVLPQTLTRIGERAFTKTTFSGQLILPEKLNYIGGLAFYHCNFTGDLIIPDGVTIINYDTFAGNSFTGTLTLPKKLKEIGNESFYECGFTGELVLPDGLTSIGVCAFKYCSKLTGRLSIPDGITSIEHHAFNNTGFDGFDTTKQEIADLLYASGVDKNKIKVGNQSYQPASSPQEFSDGDMEYQVIGSDTVALIGYNGNSDTDISIPDKVTDQASGRTYSVTQIGSSAFYYKAITGSLHLPNTLVSIGDSAFNKNNFTGDLTIPASVLHMEAEAFESAGFTGDLTIEGKLTKLDDYVFFECGFTGALSLPDTLTYIGADAFKDCGFTGSLQLPAGITYIDAASFYNCSSFTGTLQLPAGVNYIGYYSFFNCGGFTGALQLPKPITEIGEMAFYGCDGLDSAHLGPNVQKLGAQVFPESLPLSTDSPRVQLLINTYLNQNAIADTSWDGNEDVPDGAVATIKQDTTVTGDRRIGKEAVITVPSGVILTVDGNLVVDGTISVEGTLIINGSLSGSGTLIIGVNGRVVGDTSVIRVEYPDDIEAAKKMIESQAYTIEQENAEDEAAVKGWLLKTIETISGFRDTGVIVGELKITGFVPASEGTSDHPDGVDGSFAFTLLLSKGNSVSGAGGVGTIAARGYSHMPGSGSSGEKDGSNAVNPDILRGTWERTETGIWKFRQTSGAYAVSRWGMVDGLWYYFDGEGRMLTGWQYINQQWYYLCTEEDTKTKIGLKEGAMATGWHFDSAYQAWFYLGTDGAMVVGQREIDGKRYYFNPESDGTKGALQKEEEIL</sequence>
<reference evidence="4 5" key="1">
    <citation type="submission" date="2019-09" db="EMBL/GenBank/DDBJ databases">
        <title>Draft genome sequencing of Hungatella hathewayi 123Y-2.</title>
        <authorList>
            <person name="Lv Q."/>
            <person name="Li S."/>
        </authorList>
    </citation>
    <scope>NUCLEOTIDE SEQUENCE [LARGE SCALE GENOMIC DNA]</scope>
    <source>
        <strain evidence="4 5">123Y-2</strain>
    </source>
</reference>
<keyword evidence="3" id="KW-0732">Signal</keyword>
<dbReference type="Proteomes" id="UP000434223">
    <property type="component" value="Unassembled WGS sequence"/>
</dbReference>
<feature type="compositionally biased region" description="Basic and acidic residues" evidence="2">
    <location>
        <begin position="61"/>
        <end position="74"/>
    </location>
</feature>
<keyword evidence="1" id="KW-0677">Repeat</keyword>
<organism evidence="4 5">
    <name type="scientific">Hungatella hathewayi</name>
    <dbReference type="NCBI Taxonomy" id="154046"/>
    <lineage>
        <taxon>Bacteria</taxon>
        <taxon>Bacillati</taxon>
        <taxon>Bacillota</taxon>
        <taxon>Clostridia</taxon>
        <taxon>Lachnospirales</taxon>
        <taxon>Lachnospiraceae</taxon>
        <taxon>Hungatella</taxon>
    </lineage>
</organism>
<protein>
    <submittedName>
        <fullName evidence="4">Leucine-rich repeat protein</fullName>
    </submittedName>
</protein>
<feature type="signal peptide" evidence="3">
    <location>
        <begin position="1"/>
        <end position="25"/>
    </location>
</feature>
<gene>
    <name evidence="4" type="ORF">GNE07_10595</name>
</gene>
<dbReference type="InterPro" id="IPR053139">
    <property type="entry name" value="Surface_bspA-like"/>
</dbReference>
<dbReference type="InterPro" id="IPR018337">
    <property type="entry name" value="Cell_wall/Cho-bd_repeat"/>
</dbReference>
<evidence type="ECO:0000256" key="1">
    <source>
        <dbReference type="ARBA" id="ARBA00022737"/>
    </source>
</evidence>
<dbReference type="EMBL" id="WNME01000005">
    <property type="protein sequence ID" value="MUB63509.1"/>
    <property type="molecule type" value="Genomic_DNA"/>
</dbReference>
<accession>A0AAW9WF10</accession>